<gene>
    <name evidence="1" type="ORF">BACCIP111883_02313</name>
</gene>
<name>A0ABN8A8S1_9BACI</name>
<evidence type="ECO:0000313" key="2">
    <source>
        <dbReference type="Proteomes" id="UP000789833"/>
    </source>
</evidence>
<proteinExistence type="predicted"/>
<dbReference type="SUPFAM" id="SSF55811">
    <property type="entry name" value="Nudix"/>
    <property type="match status" value="1"/>
</dbReference>
<dbReference type="InterPro" id="IPR015797">
    <property type="entry name" value="NUDIX_hydrolase-like_dom_sf"/>
</dbReference>
<comment type="caution">
    <text evidence="1">The sequence shown here is derived from an EMBL/GenBank/DDBJ whole genome shotgun (WGS) entry which is preliminary data.</text>
</comment>
<reference evidence="1 2" key="1">
    <citation type="submission" date="2021-10" db="EMBL/GenBank/DDBJ databases">
        <authorList>
            <person name="Criscuolo A."/>
        </authorList>
    </citation>
    <scope>NUCLEOTIDE SEQUENCE [LARGE SCALE GENOMIC DNA]</scope>
    <source>
        <strain evidence="2">CIP 111883</strain>
    </source>
</reference>
<keyword evidence="2" id="KW-1185">Reference proteome</keyword>
<protein>
    <submittedName>
        <fullName evidence="1">Uncharacterized protein</fullName>
    </submittedName>
</protein>
<dbReference type="Gene3D" id="3.90.79.10">
    <property type="entry name" value="Nucleoside Triphosphate Pyrophosphohydrolase"/>
    <property type="match status" value="1"/>
</dbReference>
<dbReference type="Proteomes" id="UP000789833">
    <property type="component" value="Unassembled WGS sequence"/>
</dbReference>
<dbReference type="EMBL" id="CAKJTJ010000011">
    <property type="protein sequence ID" value="CAG9621540.1"/>
    <property type="molecule type" value="Genomic_DNA"/>
</dbReference>
<sequence length="85" mass="10104">MKEETEINIEVIDFCGVSQELSKNICNFWWRGRPVDGRLMTTAESLVVEYFSLEEALQLISNKEYREELLKIWRNVGHPFFITFD</sequence>
<evidence type="ECO:0000313" key="1">
    <source>
        <dbReference type="EMBL" id="CAG9621540.1"/>
    </source>
</evidence>
<accession>A0ABN8A8S1</accession>
<organism evidence="1 2">
    <name type="scientific">Sutcliffiella rhizosphaerae</name>
    <dbReference type="NCBI Taxonomy" id="2880967"/>
    <lineage>
        <taxon>Bacteria</taxon>
        <taxon>Bacillati</taxon>
        <taxon>Bacillota</taxon>
        <taxon>Bacilli</taxon>
        <taxon>Bacillales</taxon>
        <taxon>Bacillaceae</taxon>
        <taxon>Sutcliffiella</taxon>
    </lineage>
</organism>